<evidence type="ECO:0000313" key="3">
    <source>
        <dbReference type="EMBL" id="KAA8497894.1"/>
    </source>
</evidence>
<dbReference type="InterPro" id="IPR016024">
    <property type="entry name" value="ARM-type_fold"/>
</dbReference>
<dbReference type="Proteomes" id="UP000324585">
    <property type="component" value="Unassembled WGS sequence"/>
</dbReference>
<dbReference type="PANTHER" id="PTHR48287">
    <property type="entry name" value="ARM REPEAT SUPERFAMILY PROTEIN"/>
    <property type="match status" value="1"/>
</dbReference>
<dbReference type="SUPFAM" id="SSF48371">
    <property type="entry name" value="ARM repeat"/>
    <property type="match status" value="1"/>
</dbReference>
<feature type="domain" description="RRP12 HEAT" evidence="2">
    <location>
        <begin position="574"/>
        <end position="683"/>
    </location>
</feature>
<protein>
    <submittedName>
        <fullName evidence="3">Putative ribosomal RNA-processing protein 12</fullName>
    </submittedName>
</protein>
<keyword evidence="4" id="KW-1185">Reference proteome</keyword>
<feature type="compositionally biased region" description="Basic and acidic residues" evidence="1">
    <location>
        <begin position="1323"/>
        <end position="1333"/>
    </location>
</feature>
<dbReference type="EMBL" id="VRMN01000001">
    <property type="protein sequence ID" value="KAA8497894.1"/>
    <property type="molecule type" value="Genomic_DNA"/>
</dbReference>
<evidence type="ECO:0000259" key="2">
    <source>
        <dbReference type="Pfam" id="PF08161"/>
    </source>
</evidence>
<feature type="compositionally biased region" description="Basic and acidic residues" evidence="1">
    <location>
        <begin position="1354"/>
        <end position="1363"/>
    </location>
</feature>
<feature type="compositionally biased region" description="Basic residues" evidence="1">
    <location>
        <begin position="1130"/>
        <end position="1143"/>
    </location>
</feature>
<dbReference type="InterPro" id="IPR012978">
    <property type="entry name" value="HEAT_RRP12"/>
</dbReference>
<dbReference type="PANTHER" id="PTHR48287:SF1">
    <property type="entry name" value="ARM REPEAT SUPERFAMILY PROTEIN"/>
    <property type="match status" value="1"/>
</dbReference>
<feature type="region of interest" description="Disordered" evidence="1">
    <location>
        <begin position="1234"/>
        <end position="1365"/>
    </location>
</feature>
<feature type="compositionally biased region" description="Basic and acidic residues" evidence="1">
    <location>
        <begin position="1298"/>
        <end position="1309"/>
    </location>
</feature>
<dbReference type="OrthoDB" id="4975at2759"/>
<reference evidence="4" key="1">
    <citation type="journal article" date="2019" name="Nat. Commun.">
        <title>Expansion of phycobilisome linker gene families in mesophilic red algae.</title>
        <authorList>
            <person name="Lee J."/>
            <person name="Kim D."/>
            <person name="Bhattacharya D."/>
            <person name="Yoon H.S."/>
        </authorList>
    </citation>
    <scope>NUCLEOTIDE SEQUENCE [LARGE SCALE GENOMIC DNA]</scope>
    <source>
        <strain evidence="4">CCMP 1328</strain>
    </source>
</reference>
<accession>A0A5J4Z4M5</accession>
<name>A0A5J4Z4M5_PORPP</name>
<sequence length="1403" mass="152982">MAGSKKRLPASDDIRAALDVQPLQDALSSLDELRDTEAPKREHGGAQSRSQVVELEGGVVVPECFAECVARGKSRSDAELEPRLLTLLAVREGILQHGEAQSNTGRRNASPAVSSPSTYLVALVLALDQASVSILAKIRSSLHAMETQQPASPSPVPDHALQAAHAELETCVNILDLIVACLPATSKALLRKRASEVFRILERALTRSQMMPEVWLRVLAAQALIFPCLDRESLAIPEVVRALGMLLGSSCAAGAPSVVRDRAHGALKFLLIRANVSPDLNSRLSKLVEKFTMEVLSVGRKGTNTSRGVATTILSAGMRPELSLFLSDTLPVLLAHGVSTAAAERVLDGLVQFVSDDTAQEARLISHLIFACVSSVLQRGDSASELALKRKAAHILITFPAPFYRTGAPKAEQAYIRVLGKFGFLLATCSAPGEDFENDIAKVGTTAPSIAHVFRQLLARLVLFVDPVTVSPHAHLAISQLVSFASVVPPDSSTLVCAFLQETQRALFEDSFLSQWPHNEMFCLKPIRIMLERLKMAHCTSGGLIPQDGRGRLHDELKEMAKHMLSLRLTLEARGRGSRKLVSCLDSVLASLVKHFSALVLDHVTLRYDPSLGLVENAWLIPLLRDSVHEAEWSVFVAHLLPLYERLAVAEMDAHRSEALVLAKNINIVSRQIWATFPRFLHQVSLEQLVQQAREQDREPKGKNIVHNILLLLGQSEADMQRTGVRSLVILAEKVSASTHDTAATQEEIEAARKQASDVLKPIFPALLNMMASVSATDRDEIVSALRALAAATGSKVLVQNWLRISLKRLLTVSASAARAPVPGVRWTSEQSVACEIAADASYAFASAGVLPASAEELAVFHKALHPFLRDPSHGAMQKKAYMVLEVMIERGLQPLDAELVAYLLQAYDALCPTAKPERIACISACARRIAVVEPQSTLLSSMLESFLLELVLGCCDVSFRMRQACDAATQAFVARLGLTEFVRTLSAGLALGDVPKVIASVLNVLSRVLFASRKDGHGEEAQRLLCEFFEDETCASGGIVSIFLRHEDAQVRRAALRTVKLACIMLPVVQLDTALEATIPSLLHVVSIGRKEDLLRVRVVIERALKKLGRERMEELFPSGHQKLLTSVRKSHERAMRKKHSTAKAGFETEFEDGQDMDWTTRQDIDGDSVSDLDSTSSEEYESGNDHEGHRSAGAALKPRKPPATERGRGQNRAAPALDTSLLSGLAIPQSEIIGNSPPFHQRSSGAAGKVDTRAEVARKRRDPFGGFEISHDGRPIFTEPAASNDTSDAELQAETDFVKMRSEGPADRKRRRGELEDDEGGTFRKGKESARANRKSVSAGMNFGEIYQSKRARGDVKRAGKPDPYAYLPLGKSIFRQVRGKRTVRGQGGIARVMAKNKQTR</sequence>
<gene>
    <name evidence="3" type="ORF">FVE85_5479</name>
</gene>
<feature type="compositionally biased region" description="Acidic residues" evidence="1">
    <location>
        <begin position="1167"/>
        <end position="1184"/>
    </location>
</feature>
<evidence type="ECO:0000256" key="1">
    <source>
        <dbReference type="SAM" id="MobiDB-lite"/>
    </source>
</evidence>
<dbReference type="Pfam" id="PF08161">
    <property type="entry name" value="RRP12_HEAT"/>
    <property type="match status" value="1"/>
</dbReference>
<dbReference type="GO" id="GO:0005634">
    <property type="term" value="C:nucleus"/>
    <property type="evidence" value="ECO:0007669"/>
    <property type="project" value="UniProtKB-SubCell"/>
</dbReference>
<organism evidence="3 4">
    <name type="scientific">Porphyridium purpureum</name>
    <name type="common">Red alga</name>
    <name type="synonym">Porphyridium cruentum</name>
    <dbReference type="NCBI Taxonomy" id="35688"/>
    <lineage>
        <taxon>Eukaryota</taxon>
        <taxon>Rhodophyta</taxon>
        <taxon>Bangiophyceae</taxon>
        <taxon>Porphyridiales</taxon>
        <taxon>Porphyridiaceae</taxon>
        <taxon>Porphyridium</taxon>
    </lineage>
</organism>
<proteinExistence type="predicted"/>
<evidence type="ECO:0000313" key="4">
    <source>
        <dbReference type="Proteomes" id="UP000324585"/>
    </source>
</evidence>
<comment type="caution">
    <text evidence="3">The sequence shown here is derived from an EMBL/GenBank/DDBJ whole genome shotgun (WGS) entry which is preliminary data.</text>
</comment>
<dbReference type="InterPro" id="IPR052087">
    <property type="entry name" value="RRP12"/>
</dbReference>
<feature type="region of interest" description="Disordered" evidence="1">
    <location>
        <begin position="1130"/>
        <end position="1218"/>
    </location>
</feature>